<sequence length="106" mass="12855">MWTIMIWTILTMRRRKRKKRMDGIREMTVEMENCDQIETEDHVEDAIQSQCDSTFHIQSPVKLLLCDIEHLFCQRAQHIQYDVFSSVIYRQHRRRVDIDHICHIGP</sequence>
<proteinExistence type="predicted"/>
<dbReference type="AlphaFoldDB" id="A0A8D8XV09"/>
<name>A0A8D8XV09_9HEMI</name>
<dbReference type="EMBL" id="HBUF01108175">
    <property type="protein sequence ID" value="CAG6639627.1"/>
    <property type="molecule type" value="Transcribed_RNA"/>
</dbReference>
<evidence type="ECO:0000313" key="1">
    <source>
        <dbReference type="EMBL" id="CAG6708229.1"/>
    </source>
</evidence>
<dbReference type="EMBL" id="HBUF01344875">
    <property type="protein sequence ID" value="CAG6708226.1"/>
    <property type="molecule type" value="Transcribed_RNA"/>
</dbReference>
<reference evidence="1" key="1">
    <citation type="submission" date="2021-05" db="EMBL/GenBank/DDBJ databases">
        <authorList>
            <person name="Alioto T."/>
            <person name="Alioto T."/>
            <person name="Gomez Garrido J."/>
        </authorList>
    </citation>
    <scope>NUCLEOTIDE SEQUENCE</scope>
</reference>
<dbReference type="EMBL" id="HBUF01344877">
    <property type="protein sequence ID" value="CAG6708229.1"/>
    <property type="molecule type" value="Transcribed_RNA"/>
</dbReference>
<accession>A0A8D8XV09</accession>
<organism evidence="1">
    <name type="scientific">Cacopsylla melanoneura</name>
    <dbReference type="NCBI Taxonomy" id="428564"/>
    <lineage>
        <taxon>Eukaryota</taxon>
        <taxon>Metazoa</taxon>
        <taxon>Ecdysozoa</taxon>
        <taxon>Arthropoda</taxon>
        <taxon>Hexapoda</taxon>
        <taxon>Insecta</taxon>
        <taxon>Pterygota</taxon>
        <taxon>Neoptera</taxon>
        <taxon>Paraneoptera</taxon>
        <taxon>Hemiptera</taxon>
        <taxon>Sternorrhyncha</taxon>
        <taxon>Psylloidea</taxon>
        <taxon>Psyllidae</taxon>
        <taxon>Psyllinae</taxon>
        <taxon>Cacopsylla</taxon>
    </lineage>
</organism>
<protein>
    <submittedName>
        <fullName evidence="1">Uncharacterized protein</fullName>
    </submittedName>
</protein>